<dbReference type="Proteomes" id="UP000310066">
    <property type="component" value="Unassembled WGS sequence"/>
</dbReference>
<name>A0A4U0V6D1_9PEZI</name>
<accession>A0A4U0V6D1</accession>
<proteinExistence type="predicted"/>
<organism evidence="2 3">
    <name type="scientific">Friedmanniomyces endolithicus</name>
    <dbReference type="NCBI Taxonomy" id="329885"/>
    <lineage>
        <taxon>Eukaryota</taxon>
        <taxon>Fungi</taxon>
        <taxon>Dikarya</taxon>
        <taxon>Ascomycota</taxon>
        <taxon>Pezizomycotina</taxon>
        <taxon>Dothideomycetes</taxon>
        <taxon>Dothideomycetidae</taxon>
        <taxon>Mycosphaerellales</taxon>
        <taxon>Teratosphaeriaceae</taxon>
        <taxon>Friedmanniomyces</taxon>
    </lineage>
</organism>
<evidence type="ECO:0000313" key="3">
    <source>
        <dbReference type="Proteomes" id="UP000310066"/>
    </source>
</evidence>
<reference evidence="2 3" key="1">
    <citation type="submission" date="2017-03" db="EMBL/GenBank/DDBJ databases">
        <title>Genomes of endolithic fungi from Antarctica.</title>
        <authorList>
            <person name="Coleine C."/>
            <person name="Masonjones S."/>
            <person name="Stajich J.E."/>
        </authorList>
    </citation>
    <scope>NUCLEOTIDE SEQUENCE [LARGE SCALE GENOMIC DNA]</scope>
    <source>
        <strain evidence="2 3">CCFEE 5311</strain>
    </source>
</reference>
<dbReference type="STRING" id="329885.A0A4U0V6D1"/>
<evidence type="ECO:0000256" key="1">
    <source>
        <dbReference type="SAM" id="MobiDB-lite"/>
    </source>
</evidence>
<dbReference type="OrthoDB" id="5403747at2759"/>
<feature type="region of interest" description="Disordered" evidence="1">
    <location>
        <begin position="108"/>
        <end position="191"/>
    </location>
</feature>
<dbReference type="AlphaFoldDB" id="A0A4U0V6D1"/>
<gene>
    <name evidence="2" type="ORF">B0A54_05073</name>
</gene>
<feature type="compositionally biased region" description="Polar residues" evidence="1">
    <location>
        <begin position="108"/>
        <end position="125"/>
    </location>
</feature>
<dbReference type="EMBL" id="NAJP01000015">
    <property type="protein sequence ID" value="TKA44330.1"/>
    <property type="molecule type" value="Genomic_DNA"/>
</dbReference>
<comment type="caution">
    <text evidence="2">The sequence shown here is derived from an EMBL/GenBank/DDBJ whole genome shotgun (WGS) entry which is preliminary data.</text>
</comment>
<feature type="compositionally biased region" description="Acidic residues" evidence="1">
    <location>
        <begin position="182"/>
        <end position="191"/>
    </location>
</feature>
<protein>
    <submittedName>
        <fullName evidence="2">Uncharacterized protein</fullName>
    </submittedName>
</protein>
<sequence length="191" mass="20675">MPLTTKQMEYLALAWQCFETEPKVRTTLHASRPLPFLATPIVPVPPTLQPLYLHPQPHPLHPPQLNPSQQINYTRFAEVAGLKNARSAAELMRVAKNKLKAEYGSMSTGMQTANTPTRNAATSVTGKKRARKAAGEGDEGNEGHADGNRDEDDEESGPMKKVKGGAFEEGKGVKAEVAVGSGDEDLDLGFQ</sequence>
<evidence type="ECO:0000313" key="2">
    <source>
        <dbReference type="EMBL" id="TKA44330.1"/>
    </source>
</evidence>